<accession>A0ABP0N0C6</accession>
<name>A0ABP0N0C6_9DINO</name>
<protein>
    <submittedName>
        <fullName evidence="1">Uncharacterized protein</fullName>
    </submittedName>
</protein>
<comment type="caution">
    <text evidence="1">The sequence shown here is derived from an EMBL/GenBank/DDBJ whole genome shotgun (WGS) entry which is preliminary data.</text>
</comment>
<dbReference type="EMBL" id="CAXAMM010025557">
    <property type="protein sequence ID" value="CAK9057237.1"/>
    <property type="molecule type" value="Genomic_DNA"/>
</dbReference>
<evidence type="ECO:0000313" key="2">
    <source>
        <dbReference type="Proteomes" id="UP001642464"/>
    </source>
</evidence>
<dbReference type="Proteomes" id="UP001642464">
    <property type="component" value="Unassembled WGS sequence"/>
</dbReference>
<reference evidence="1 2" key="1">
    <citation type="submission" date="2024-02" db="EMBL/GenBank/DDBJ databases">
        <authorList>
            <person name="Chen Y."/>
            <person name="Shah S."/>
            <person name="Dougan E. K."/>
            <person name="Thang M."/>
            <person name="Chan C."/>
        </authorList>
    </citation>
    <scope>NUCLEOTIDE SEQUENCE [LARGE SCALE GENOMIC DNA]</scope>
</reference>
<gene>
    <name evidence="1" type="ORF">SCF082_LOCUS30739</name>
</gene>
<organism evidence="1 2">
    <name type="scientific">Durusdinium trenchii</name>
    <dbReference type="NCBI Taxonomy" id="1381693"/>
    <lineage>
        <taxon>Eukaryota</taxon>
        <taxon>Sar</taxon>
        <taxon>Alveolata</taxon>
        <taxon>Dinophyceae</taxon>
        <taxon>Suessiales</taxon>
        <taxon>Symbiodiniaceae</taxon>
        <taxon>Durusdinium</taxon>
    </lineage>
</organism>
<evidence type="ECO:0000313" key="1">
    <source>
        <dbReference type="EMBL" id="CAK9057237.1"/>
    </source>
</evidence>
<keyword evidence="2" id="KW-1185">Reference proteome</keyword>
<sequence>MYLLRAFSLCASTGRPNCIFESTEELKQREVVPDPTVVEEVLPLLCRRDLRRSPTHADTAKDVRWLAQNEHVAESFPLRSSGNDDDVSGSDPASWGIPLALASPPVIIEAIAPSDGSHWIRVDVEGLPFEILVRVPPKAKPGERVSIDLGAPPDFEVRVPSSSGKIYHDGLEFDVPEHLGPGDYFKVTPPSMTVKAPCSCVTGQPIAFRGGPGLWEDQWLCTLIPPWVVPGECFPVRLPPGPLNEKCIRI</sequence>
<proteinExistence type="predicted"/>